<accession>A0ACC2TCP3</accession>
<name>A0ACC2TCP3_9FUNG</name>
<reference evidence="1" key="1">
    <citation type="submission" date="2022-04" db="EMBL/GenBank/DDBJ databases">
        <title>Genome of the entomopathogenic fungus Entomophthora muscae.</title>
        <authorList>
            <person name="Elya C."/>
            <person name="Lovett B.R."/>
            <person name="Lee E."/>
            <person name="Macias A.M."/>
            <person name="Hajek A.E."/>
            <person name="De Bivort B.L."/>
            <person name="Kasson M.T."/>
            <person name="De Fine Licht H.H."/>
            <person name="Stajich J.E."/>
        </authorList>
    </citation>
    <scope>NUCLEOTIDE SEQUENCE</scope>
    <source>
        <strain evidence="1">Berkeley</strain>
    </source>
</reference>
<proteinExistence type="predicted"/>
<evidence type="ECO:0000313" key="1">
    <source>
        <dbReference type="EMBL" id="KAJ9072459.1"/>
    </source>
</evidence>
<evidence type="ECO:0000313" key="2">
    <source>
        <dbReference type="Proteomes" id="UP001165960"/>
    </source>
</evidence>
<sequence length="360" mass="40311">MSKKDQSDEAQASIKIQEILSESSKNQSEIEKYNQPKAIKKQRLVVKPTPELLPQHLDELKSLAELIKGGKVSKIIIMTGAGISTASGIPDFRTPGTGLYDNLQKYDLPYAEAIFDIDYFPEHPEAFFELASELYPGANYRPTWSHYFISLLAQKGLLLRNFSQNIDGLEHEAGIPSELLVEAHGHFRTSTCLSCRASIDTNQVKQRILDKKIPKCDVCHNGILKPDITFFGENLPSRFYTLMEKDFPTCDLLLVMGTSLKVAPFSTLVDLVKKDVPTFLINLVDSFKAVTQTRSKKYNRHLVLAPCDEACWELAGLLGWQDELVDLYTNALPEDIGAVTSLKTEVTDSDLADELDKLKI</sequence>
<keyword evidence="2" id="KW-1185">Reference proteome</keyword>
<dbReference type="EMBL" id="QTSX02003006">
    <property type="protein sequence ID" value="KAJ9072459.1"/>
    <property type="molecule type" value="Genomic_DNA"/>
</dbReference>
<comment type="caution">
    <text evidence="1">The sequence shown here is derived from an EMBL/GenBank/DDBJ whole genome shotgun (WGS) entry which is preliminary data.</text>
</comment>
<dbReference type="Proteomes" id="UP001165960">
    <property type="component" value="Unassembled WGS sequence"/>
</dbReference>
<gene>
    <name evidence="1" type="primary">Sirt2_2</name>
    <name evidence="1" type="ORF">DSO57_1027358</name>
</gene>
<protein>
    <submittedName>
        <fullName evidence="1">NAD-dependent protein deacetylase sirtuin-2</fullName>
    </submittedName>
</protein>
<organism evidence="1 2">
    <name type="scientific">Entomophthora muscae</name>
    <dbReference type="NCBI Taxonomy" id="34485"/>
    <lineage>
        <taxon>Eukaryota</taxon>
        <taxon>Fungi</taxon>
        <taxon>Fungi incertae sedis</taxon>
        <taxon>Zoopagomycota</taxon>
        <taxon>Entomophthoromycotina</taxon>
        <taxon>Entomophthoromycetes</taxon>
        <taxon>Entomophthorales</taxon>
        <taxon>Entomophthoraceae</taxon>
        <taxon>Entomophthora</taxon>
    </lineage>
</organism>